<evidence type="ECO:0000313" key="4">
    <source>
        <dbReference type="EMBL" id="CAG8282502.1"/>
    </source>
</evidence>
<dbReference type="PRINTS" id="PR00364">
    <property type="entry name" value="DISEASERSIST"/>
</dbReference>
<feature type="domain" description="Nucleoside phosphorylase" evidence="3">
    <location>
        <begin position="81"/>
        <end position="151"/>
    </location>
</feature>
<dbReference type="Gene3D" id="3.40.50.1580">
    <property type="entry name" value="Nucleoside phosphorylase domain"/>
    <property type="match status" value="1"/>
</dbReference>
<evidence type="ECO:0008006" key="6">
    <source>
        <dbReference type="Google" id="ProtNLM"/>
    </source>
</evidence>
<evidence type="ECO:0000259" key="3">
    <source>
        <dbReference type="Pfam" id="PF01048"/>
    </source>
</evidence>
<dbReference type="InterPro" id="IPR035994">
    <property type="entry name" value="Nucleoside_phosphorylase_sf"/>
</dbReference>
<dbReference type="OrthoDB" id="1658288at2759"/>
<dbReference type="InterPro" id="IPR002182">
    <property type="entry name" value="NB-ARC"/>
</dbReference>
<name>A0A9W4N4H2_9EURO</name>
<dbReference type="AlphaFoldDB" id="A0A9W4N4H2"/>
<dbReference type="SUPFAM" id="SSF52540">
    <property type="entry name" value="P-loop containing nucleoside triphosphate hydrolases"/>
    <property type="match status" value="1"/>
</dbReference>
<dbReference type="SUPFAM" id="SSF48452">
    <property type="entry name" value="TPR-like"/>
    <property type="match status" value="1"/>
</dbReference>
<protein>
    <recommendedName>
        <fullName evidence="6">NB-ARC domain-containing protein</fullName>
    </recommendedName>
</protein>
<evidence type="ECO:0000256" key="1">
    <source>
        <dbReference type="PROSITE-ProRule" id="PRU00339"/>
    </source>
</evidence>
<evidence type="ECO:0000259" key="2">
    <source>
        <dbReference type="Pfam" id="PF00931"/>
    </source>
</evidence>
<dbReference type="Pfam" id="PF01048">
    <property type="entry name" value="PNP_UDP_1"/>
    <property type="match status" value="1"/>
</dbReference>
<dbReference type="EMBL" id="CAJVPG010000049">
    <property type="protein sequence ID" value="CAG8282502.1"/>
    <property type="molecule type" value="Genomic_DNA"/>
</dbReference>
<dbReference type="PROSITE" id="PS50005">
    <property type="entry name" value="TPR"/>
    <property type="match status" value="1"/>
</dbReference>
<dbReference type="GO" id="GO:0003824">
    <property type="term" value="F:catalytic activity"/>
    <property type="evidence" value="ECO:0007669"/>
    <property type="project" value="InterPro"/>
</dbReference>
<dbReference type="Pfam" id="PF00931">
    <property type="entry name" value="NB-ARC"/>
    <property type="match status" value="1"/>
</dbReference>
<keyword evidence="1" id="KW-0802">TPR repeat</keyword>
<organism evidence="4 5">
    <name type="scientific">Penicillium salamii</name>
    <dbReference type="NCBI Taxonomy" id="1612424"/>
    <lineage>
        <taxon>Eukaryota</taxon>
        <taxon>Fungi</taxon>
        <taxon>Dikarya</taxon>
        <taxon>Ascomycota</taxon>
        <taxon>Pezizomycotina</taxon>
        <taxon>Eurotiomycetes</taxon>
        <taxon>Eurotiomycetidae</taxon>
        <taxon>Eurotiales</taxon>
        <taxon>Aspergillaceae</taxon>
        <taxon>Penicillium</taxon>
    </lineage>
</organism>
<dbReference type="InterPro" id="IPR019734">
    <property type="entry name" value="TPR_rpt"/>
</dbReference>
<gene>
    <name evidence="4" type="ORF">PSALAMII_LOCUS1443</name>
</gene>
<proteinExistence type="predicted"/>
<dbReference type="Proteomes" id="UP001152649">
    <property type="component" value="Unassembled WGS sequence"/>
</dbReference>
<dbReference type="Pfam" id="PF13374">
    <property type="entry name" value="TPR_10"/>
    <property type="match status" value="1"/>
</dbReference>
<dbReference type="GO" id="GO:0009116">
    <property type="term" value="P:nucleoside metabolic process"/>
    <property type="evidence" value="ECO:0007669"/>
    <property type="project" value="InterPro"/>
</dbReference>
<dbReference type="InterPro" id="IPR053137">
    <property type="entry name" value="NLR-like"/>
</dbReference>
<sequence length="753" mass="84513">MLNRPPKVLLTALATLQAHHLTEESRVLEFISEVQAKMTPRIAANFARPTKEDLLYQTEYEHGVCDTCNDCDQFKPTSRASREHEEPVIHYGLIASANQVVKDGRRRDQLARDLGVLCVEMEAAGLMNDFPCLVVRGICDYADSHKNKEWQGYAAMVAAAYAKELVLVAPIHQIQSTPTARDTLADPVHRFNIPLDLNAVPLISNFVGRQGELDNLWQFLQPEDSPSRKVAVLYGLGGMGKTQLAVRFARDHQNDFTAIFWLSGKDRESLVQSLGVALSRLPGQASSNEASIDTDVEQQARYMLRWLAFDGNSRWLIIFDNVDHYSPFHGAESDGYDIGEFFPNADHGSILITSRLQRLSELGEPFPVRRLESQSSIELLLQSSGFLASNTTSNFDNNPDTLTLANRLGGLPLAIVIAGAFMRETGTSITEYLQYYQKSWSELQLQSNPGRQYQQGNILQTWMISYLEIQKRDPSAADLLLLLAHFDNRDIWYELVECVRHSSNIPNWLNKVTSSGLAFKIGLKSLIGFSLLESKQQEGSYAMHPVVQDWCLHVTNESKVLDRMQFHELALISVGFSVPSDIHWDHAKLQQRLLPHADHVRYFGWSHDGIELLRALHCLGNLYLYQKKLKKAEKMYQRALAGHEKALGPDHTSTLDNHGRHKEAEEHQVQGMGNVKRTSTLDHPHPPPDTDFLPLHSVRSEDVIIPLPGMQASSCSSTALYLISDSLPANISILELRITSHDQGLCDDPSKGS</sequence>
<dbReference type="InterPro" id="IPR027417">
    <property type="entry name" value="P-loop_NTPase"/>
</dbReference>
<dbReference type="Gene3D" id="3.40.50.300">
    <property type="entry name" value="P-loop containing nucleotide triphosphate hydrolases"/>
    <property type="match status" value="1"/>
</dbReference>
<dbReference type="SUPFAM" id="SSF53167">
    <property type="entry name" value="Purine and uridine phosphorylases"/>
    <property type="match status" value="1"/>
</dbReference>
<dbReference type="PANTHER" id="PTHR46082">
    <property type="entry name" value="ATP/GTP-BINDING PROTEIN-RELATED"/>
    <property type="match status" value="1"/>
</dbReference>
<dbReference type="PANTHER" id="PTHR46082:SF6">
    <property type="entry name" value="AAA+ ATPASE DOMAIN-CONTAINING PROTEIN-RELATED"/>
    <property type="match status" value="1"/>
</dbReference>
<reference evidence="4" key="1">
    <citation type="submission" date="2021-07" db="EMBL/GenBank/DDBJ databases">
        <authorList>
            <person name="Branca A.L. A."/>
        </authorList>
    </citation>
    <scope>NUCLEOTIDE SEQUENCE</scope>
</reference>
<dbReference type="Gene3D" id="1.25.40.10">
    <property type="entry name" value="Tetratricopeptide repeat domain"/>
    <property type="match status" value="1"/>
</dbReference>
<comment type="caution">
    <text evidence="4">The sequence shown here is derived from an EMBL/GenBank/DDBJ whole genome shotgun (WGS) entry which is preliminary data.</text>
</comment>
<keyword evidence="5" id="KW-1185">Reference proteome</keyword>
<dbReference type="GO" id="GO:0043531">
    <property type="term" value="F:ADP binding"/>
    <property type="evidence" value="ECO:0007669"/>
    <property type="project" value="InterPro"/>
</dbReference>
<evidence type="ECO:0000313" key="5">
    <source>
        <dbReference type="Proteomes" id="UP001152649"/>
    </source>
</evidence>
<accession>A0A9W4N4H2</accession>
<feature type="repeat" description="TPR" evidence="1">
    <location>
        <begin position="613"/>
        <end position="646"/>
    </location>
</feature>
<feature type="domain" description="NB-ARC" evidence="2">
    <location>
        <begin position="210"/>
        <end position="380"/>
    </location>
</feature>
<dbReference type="InterPro" id="IPR000845">
    <property type="entry name" value="Nucleoside_phosphorylase_d"/>
</dbReference>
<dbReference type="InterPro" id="IPR011990">
    <property type="entry name" value="TPR-like_helical_dom_sf"/>
</dbReference>